<organism evidence="1 2">
    <name type="scientific">Brachionus plicatilis</name>
    <name type="common">Marine rotifer</name>
    <name type="synonym">Brachionus muelleri</name>
    <dbReference type="NCBI Taxonomy" id="10195"/>
    <lineage>
        <taxon>Eukaryota</taxon>
        <taxon>Metazoa</taxon>
        <taxon>Spiralia</taxon>
        <taxon>Gnathifera</taxon>
        <taxon>Rotifera</taxon>
        <taxon>Eurotatoria</taxon>
        <taxon>Monogononta</taxon>
        <taxon>Pseudotrocha</taxon>
        <taxon>Ploima</taxon>
        <taxon>Brachionidae</taxon>
        <taxon>Brachionus</taxon>
    </lineage>
</organism>
<reference evidence="1 2" key="1">
    <citation type="journal article" date="2018" name="Sci. Rep.">
        <title>Genomic signatures of local adaptation to the degree of environmental predictability in rotifers.</title>
        <authorList>
            <person name="Franch-Gras L."/>
            <person name="Hahn C."/>
            <person name="Garcia-Roger E.M."/>
            <person name="Carmona M.J."/>
            <person name="Serra M."/>
            <person name="Gomez A."/>
        </authorList>
    </citation>
    <scope>NUCLEOTIDE SEQUENCE [LARGE SCALE GENOMIC DNA]</scope>
    <source>
        <strain evidence="1">HYR1</strain>
    </source>
</reference>
<dbReference type="EMBL" id="REGN01001290">
    <property type="protein sequence ID" value="RNA35740.1"/>
    <property type="molecule type" value="Genomic_DNA"/>
</dbReference>
<name>A0A3M7SJF2_BRAPC</name>
<evidence type="ECO:0000313" key="2">
    <source>
        <dbReference type="Proteomes" id="UP000276133"/>
    </source>
</evidence>
<proteinExistence type="predicted"/>
<sequence>MMQMFEFLSIAKAFSKASVPNPLSRPIRIARIFIETINFSHQDFLQMISLIRLHNLYGLISILEFGFSYSDEYKNFKKYLEAFKIFDKDNLTVMRTSLCMYSVRFAVACTRLNQ</sequence>
<accession>A0A3M7SJF2</accession>
<gene>
    <name evidence="1" type="ORF">BpHYR1_041922</name>
</gene>
<dbReference type="Proteomes" id="UP000276133">
    <property type="component" value="Unassembled WGS sequence"/>
</dbReference>
<evidence type="ECO:0000313" key="1">
    <source>
        <dbReference type="EMBL" id="RNA35740.1"/>
    </source>
</evidence>
<comment type="caution">
    <text evidence="1">The sequence shown here is derived from an EMBL/GenBank/DDBJ whole genome shotgun (WGS) entry which is preliminary data.</text>
</comment>
<keyword evidence="2" id="KW-1185">Reference proteome</keyword>
<protein>
    <submittedName>
        <fullName evidence="1">Uncharacterized protein</fullName>
    </submittedName>
</protein>
<dbReference type="AlphaFoldDB" id="A0A3M7SJF2"/>